<dbReference type="PROSITE" id="PS51387">
    <property type="entry name" value="FAD_PCMH"/>
    <property type="match status" value="1"/>
</dbReference>
<dbReference type="InterPro" id="IPR016166">
    <property type="entry name" value="FAD-bd_PCMH"/>
</dbReference>
<organism evidence="4 5">
    <name type="scientific">Methylobacterium gregans</name>
    <dbReference type="NCBI Taxonomy" id="374424"/>
    <lineage>
        <taxon>Bacteria</taxon>
        <taxon>Pseudomonadati</taxon>
        <taxon>Pseudomonadota</taxon>
        <taxon>Alphaproteobacteria</taxon>
        <taxon>Hyphomicrobiales</taxon>
        <taxon>Methylobacteriaceae</taxon>
        <taxon>Methylobacterium</taxon>
    </lineage>
</organism>
<dbReference type="Pfam" id="PF02913">
    <property type="entry name" value="FAD-oxidase_C"/>
    <property type="match status" value="1"/>
</dbReference>
<keyword evidence="1" id="KW-0285">Flavoprotein</keyword>
<sequence>MSIRFPDPDPGILARRETILAGLRPLVGPEALVTSEDERRAFETDGLTAYRKMPLAVVLPSTTEEVSAVMAYCHANGVRVVPRGAGTSLAGGAIAQEDAIILGVAKMTRVLDLDFANRTARVQSGITNLAISGAVSHEGFFYAPDPSSQLACTIAGNIAMNSGGAHCLKYGVTTNNLMGVTLVMNDGTVVEIGGDHLDSPGYDLLGLVCGSEGQLGIVTEATVRILRAAEGARPALVGFSRVEDAGDCVAAIIAAGIIPVAIEYMDREAILITEDFAQAGYPRDAEAMLIIEVEGSDAECEAMLARIEAIARDFRPTSIRVSKSEAESAAIWKGRKSAFGATGRISDYICMDGTIPTGQLGPVLERIGADRADAL</sequence>
<dbReference type="InterPro" id="IPR006094">
    <property type="entry name" value="Oxid_FAD_bind_N"/>
</dbReference>
<reference evidence="4" key="1">
    <citation type="journal article" date="2016" name="Front. Microbiol.">
        <title>Genome Sequence of the Piezophilic, Mesophilic Sulfate-Reducing Bacterium Desulfovibrio indicus J2T.</title>
        <authorList>
            <person name="Cao J."/>
            <person name="Maignien L."/>
            <person name="Shao Z."/>
            <person name="Alain K."/>
            <person name="Jebbar M."/>
        </authorList>
    </citation>
    <scope>NUCLEOTIDE SEQUENCE</scope>
    <source>
        <strain evidence="4">NBRC 103626</strain>
    </source>
</reference>
<dbReference type="Gene3D" id="3.30.465.10">
    <property type="match status" value="1"/>
</dbReference>
<keyword evidence="5" id="KW-1185">Reference proteome</keyword>
<evidence type="ECO:0000256" key="1">
    <source>
        <dbReference type="ARBA" id="ARBA00022630"/>
    </source>
</evidence>
<evidence type="ECO:0000259" key="3">
    <source>
        <dbReference type="PROSITE" id="PS51387"/>
    </source>
</evidence>
<dbReference type="AlphaFoldDB" id="A0AA37HV59"/>
<dbReference type="SUPFAM" id="SSF56176">
    <property type="entry name" value="FAD-binding/transporter-associated domain-like"/>
    <property type="match status" value="1"/>
</dbReference>
<dbReference type="InterPro" id="IPR036318">
    <property type="entry name" value="FAD-bd_PCMH-like_sf"/>
</dbReference>
<dbReference type="InterPro" id="IPR004113">
    <property type="entry name" value="FAD-bd_oxidored_4_C"/>
</dbReference>
<keyword evidence="2" id="KW-0274">FAD</keyword>
<dbReference type="InterPro" id="IPR016169">
    <property type="entry name" value="FAD-bd_PCMH_sub2"/>
</dbReference>
<gene>
    <name evidence="4" type="primary">dld</name>
    <name evidence="4" type="ORF">NBEOAGPD_5406</name>
</gene>
<dbReference type="PANTHER" id="PTHR42934:SF1">
    <property type="entry name" value="GLYCOLATE OXIDASE SUBUNIT GLCD"/>
    <property type="match status" value="1"/>
</dbReference>
<dbReference type="Gene3D" id="3.30.70.2190">
    <property type="match status" value="1"/>
</dbReference>
<dbReference type="Pfam" id="PF01565">
    <property type="entry name" value="FAD_binding_4"/>
    <property type="match status" value="1"/>
</dbReference>
<evidence type="ECO:0000256" key="2">
    <source>
        <dbReference type="ARBA" id="ARBA00022827"/>
    </source>
</evidence>
<protein>
    <submittedName>
        <fullName evidence="4">Quinone-dependent D-lactate dehydrogenase</fullName>
    </submittedName>
</protein>
<dbReference type="EMBL" id="BPQM01000204">
    <property type="protein sequence ID" value="GJD82146.1"/>
    <property type="molecule type" value="Genomic_DNA"/>
</dbReference>
<evidence type="ECO:0000313" key="5">
    <source>
        <dbReference type="Proteomes" id="UP001055108"/>
    </source>
</evidence>
<dbReference type="GO" id="GO:0003824">
    <property type="term" value="F:catalytic activity"/>
    <property type="evidence" value="ECO:0007669"/>
    <property type="project" value="InterPro"/>
</dbReference>
<dbReference type="Proteomes" id="UP001055108">
    <property type="component" value="Unassembled WGS sequence"/>
</dbReference>
<evidence type="ECO:0000313" key="4">
    <source>
        <dbReference type="EMBL" id="GJD82146.1"/>
    </source>
</evidence>
<dbReference type="InterPro" id="IPR051914">
    <property type="entry name" value="FAD-linked_OxidoTrans_Type4"/>
</dbReference>
<comment type="caution">
    <text evidence="4">The sequence shown here is derived from an EMBL/GenBank/DDBJ whole genome shotgun (WGS) entry which is preliminary data.</text>
</comment>
<reference evidence="4" key="2">
    <citation type="submission" date="2021-08" db="EMBL/GenBank/DDBJ databases">
        <authorList>
            <person name="Tani A."/>
            <person name="Ola A."/>
            <person name="Ogura Y."/>
            <person name="Katsura K."/>
            <person name="Hayashi T."/>
        </authorList>
    </citation>
    <scope>NUCLEOTIDE SEQUENCE</scope>
    <source>
        <strain evidence="4">NBRC 103626</strain>
    </source>
</reference>
<dbReference type="SUPFAM" id="SSF55103">
    <property type="entry name" value="FAD-linked oxidases, C-terminal domain"/>
    <property type="match status" value="1"/>
</dbReference>
<proteinExistence type="predicted"/>
<dbReference type="InterPro" id="IPR016164">
    <property type="entry name" value="FAD-linked_Oxase-like_C"/>
</dbReference>
<accession>A0AA37HV59</accession>
<dbReference type="PANTHER" id="PTHR42934">
    <property type="entry name" value="GLYCOLATE OXIDASE SUBUNIT GLCD"/>
    <property type="match status" value="1"/>
</dbReference>
<feature type="domain" description="FAD-binding PCMH-type" evidence="3">
    <location>
        <begin position="50"/>
        <end position="228"/>
    </location>
</feature>
<name>A0AA37HV59_9HYPH</name>
<dbReference type="GO" id="GO:0071949">
    <property type="term" value="F:FAD binding"/>
    <property type="evidence" value="ECO:0007669"/>
    <property type="project" value="InterPro"/>
</dbReference>